<proteinExistence type="predicted"/>
<feature type="compositionally biased region" description="Low complexity" evidence="5">
    <location>
        <begin position="212"/>
        <end position="224"/>
    </location>
</feature>
<keyword evidence="3" id="KW-0862">Zinc</keyword>
<feature type="compositionally biased region" description="Low complexity" evidence="5">
    <location>
        <begin position="191"/>
        <end position="202"/>
    </location>
</feature>
<dbReference type="InterPro" id="IPR017907">
    <property type="entry name" value="Znf_RING_CS"/>
</dbReference>
<protein>
    <recommendedName>
        <fullName evidence="6">RING-type domain-containing protein</fullName>
    </recommendedName>
</protein>
<dbReference type="AlphaFoldDB" id="A0A835S895"/>
<reference evidence="7" key="1">
    <citation type="journal article" date="2020" name="bioRxiv">
        <title>Comparative genomics of Chlamydomonas.</title>
        <authorList>
            <person name="Craig R.J."/>
            <person name="Hasan A.R."/>
            <person name="Ness R.W."/>
            <person name="Keightley P.D."/>
        </authorList>
    </citation>
    <scope>NUCLEOTIDE SEQUENCE</scope>
    <source>
        <strain evidence="7">SAG 7.73</strain>
    </source>
</reference>
<evidence type="ECO:0000256" key="3">
    <source>
        <dbReference type="ARBA" id="ARBA00022833"/>
    </source>
</evidence>
<evidence type="ECO:0000256" key="4">
    <source>
        <dbReference type="PROSITE-ProRule" id="PRU00175"/>
    </source>
</evidence>
<dbReference type="GO" id="GO:0008270">
    <property type="term" value="F:zinc ion binding"/>
    <property type="evidence" value="ECO:0007669"/>
    <property type="project" value="UniProtKB-KW"/>
</dbReference>
<feature type="compositionally biased region" description="Low complexity" evidence="5">
    <location>
        <begin position="251"/>
        <end position="261"/>
    </location>
</feature>
<dbReference type="OrthoDB" id="687730at2759"/>
<evidence type="ECO:0000259" key="6">
    <source>
        <dbReference type="PROSITE" id="PS50089"/>
    </source>
</evidence>
<dbReference type="EMBL" id="JAEHOC010000100">
    <property type="protein sequence ID" value="KAG2422587.1"/>
    <property type="molecule type" value="Genomic_DNA"/>
</dbReference>
<feature type="region of interest" description="Disordered" evidence="5">
    <location>
        <begin position="187"/>
        <end position="281"/>
    </location>
</feature>
<evidence type="ECO:0000313" key="8">
    <source>
        <dbReference type="Proteomes" id="UP000650467"/>
    </source>
</evidence>
<sequence>MTAGTEQYLLPDEVCVVELRLNDTNGKDVASRPAHAALAVKEAATLEPQSVAASPSGGTIRLESVKTHVTCALCTNLIASSLVLSCGHQYCGSCLFDWLGNKPCCPSCQVPLRAIPMRCIALDSIVEAFLSSLTDADLVSYKARQEEGKSAANKVNKMFWWLQPSAMPGMPSGAGSGGYGASPAPVPPMPGMMGPKSGSFSGAPLPQQLPNGGMMTAGLMGAAGYNKSSQSHNGMGGGRRSSNPGAPPPQQQQGYPPRAGRSNSFSAGGAPHNGMPAPPLLPPQVAASIAAAGFAAPQPMPMGNTGATDFESNYLSFAQKFGMEGVALPLVYQQLQQQHQQQQLHQQLLHACASADLSGVDLTGASSAASQASYADPAQLQQLLQGLYFA</sequence>
<evidence type="ECO:0000256" key="1">
    <source>
        <dbReference type="ARBA" id="ARBA00022723"/>
    </source>
</evidence>
<dbReference type="InterPro" id="IPR001841">
    <property type="entry name" value="Znf_RING"/>
</dbReference>
<dbReference type="SMART" id="SM00184">
    <property type="entry name" value="RING"/>
    <property type="match status" value="1"/>
</dbReference>
<evidence type="ECO:0000256" key="2">
    <source>
        <dbReference type="ARBA" id="ARBA00022771"/>
    </source>
</evidence>
<feature type="domain" description="RING-type" evidence="6">
    <location>
        <begin position="71"/>
        <end position="109"/>
    </location>
</feature>
<gene>
    <name evidence="7" type="ORF">HXX76_015915</name>
</gene>
<comment type="caution">
    <text evidence="7">The sequence shown here is derived from an EMBL/GenBank/DDBJ whole genome shotgun (WGS) entry which is preliminary data.</text>
</comment>
<dbReference type="Gene3D" id="3.30.40.10">
    <property type="entry name" value="Zinc/RING finger domain, C3HC4 (zinc finger)"/>
    <property type="match status" value="1"/>
</dbReference>
<name>A0A835S895_CHLIN</name>
<dbReference type="InterPro" id="IPR018957">
    <property type="entry name" value="Znf_C3HC4_RING-type"/>
</dbReference>
<keyword evidence="8" id="KW-1185">Reference proteome</keyword>
<organism evidence="7 8">
    <name type="scientific">Chlamydomonas incerta</name>
    <dbReference type="NCBI Taxonomy" id="51695"/>
    <lineage>
        <taxon>Eukaryota</taxon>
        <taxon>Viridiplantae</taxon>
        <taxon>Chlorophyta</taxon>
        <taxon>core chlorophytes</taxon>
        <taxon>Chlorophyceae</taxon>
        <taxon>CS clade</taxon>
        <taxon>Chlamydomonadales</taxon>
        <taxon>Chlamydomonadaceae</taxon>
        <taxon>Chlamydomonas</taxon>
    </lineage>
</organism>
<dbReference type="InterPro" id="IPR013083">
    <property type="entry name" value="Znf_RING/FYVE/PHD"/>
</dbReference>
<keyword evidence="1" id="KW-0479">Metal-binding</keyword>
<keyword evidence="2 4" id="KW-0863">Zinc-finger</keyword>
<dbReference type="PANTHER" id="PTHR23327">
    <property type="entry name" value="RING FINGER PROTEIN 127"/>
    <property type="match status" value="1"/>
</dbReference>
<dbReference type="PROSITE" id="PS00518">
    <property type="entry name" value="ZF_RING_1"/>
    <property type="match status" value="1"/>
</dbReference>
<dbReference type="SUPFAM" id="SSF57850">
    <property type="entry name" value="RING/U-box"/>
    <property type="match status" value="1"/>
</dbReference>
<dbReference type="PROSITE" id="PS50089">
    <property type="entry name" value="ZF_RING_2"/>
    <property type="match status" value="1"/>
</dbReference>
<dbReference type="Pfam" id="PF00097">
    <property type="entry name" value="zf-C3HC4"/>
    <property type="match status" value="1"/>
</dbReference>
<evidence type="ECO:0000256" key="5">
    <source>
        <dbReference type="SAM" id="MobiDB-lite"/>
    </source>
</evidence>
<dbReference type="Proteomes" id="UP000650467">
    <property type="component" value="Unassembled WGS sequence"/>
</dbReference>
<evidence type="ECO:0000313" key="7">
    <source>
        <dbReference type="EMBL" id="KAG2422587.1"/>
    </source>
</evidence>
<accession>A0A835S895</accession>